<dbReference type="Proteomes" id="UP000050969">
    <property type="component" value="Unassembled WGS sequence"/>
</dbReference>
<keyword evidence="1" id="KW-0175">Coiled coil</keyword>
<dbReference type="AlphaFoldDB" id="A0A0R2N453"/>
<accession>A0A0R2N453</accession>
<dbReference type="OrthoDB" id="2190431at2"/>
<dbReference type="EMBL" id="JQCE01000001">
    <property type="protein sequence ID" value="KRO18861.1"/>
    <property type="molecule type" value="Genomic_DNA"/>
</dbReference>
<evidence type="ECO:0000256" key="1">
    <source>
        <dbReference type="SAM" id="Coils"/>
    </source>
</evidence>
<dbReference type="PATRIC" id="fig|1293598.4.peg.12"/>
<keyword evidence="3" id="KW-1185">Reference proteome</keyword>
<sequence>MKTALTLDLEKTLYQYWQEQGAAVVEEVTMPDDAGIVDTLVLETAPDGAKTWRCFELKVTKADFHSHAKLSFIGHYNYFVLPYKLYTQLKAEIPAQIGVLTYQPFDKKALAASTIPITTPGQLTISKPAKYQALQVPDAALTARFIGSLNREVVKAKQVEKGLDRYHSDQLYQALKKRTENYQLYQPEANFYDRFVDELHDDTIEALQEEVDALTAEIARLKLDRLS</sequence>
<evidence type="ECO:0000313" key="3">
    <source>
        <dbReference type="Proteomes" id="UP000050969"/>
    </source>
</evidence>
<feature type="coiled-coil region" evidence="1">
    <location>
        <begin position="197"/>
        <end position="224"/>
    </location>
</feature>
<protein>
    <submittedName>
        <fullName evidence="2">Uncharacterized protein</fullName>
    </submittedName>
</protein>
<comment type="caution">
    <text evidence="2">The sequence shown here is derived from an EMBL/GenBank/DDBJ whole genome shotgun (WGS) entry which is preliminary data.</text>
</comment>
<dbReference type="STRING" id="1293598.IV56_GL000012"/>
<dbReference type="RefSeq" id="WP_054777104.1">
    <property type="nucleotide sequence ID" value="NZ_BBBX01000007.1"/>
</dbReference>
<organism evidence="2 3">
    <name type="scientific">Lacticaseibacillus saniviri JCM 17471 = DSM 24301</name>
    <dbReference type="NCBI Taxonomy" id="1293598"/>
    <lineage>
        <taxon>Bacteria</taxon>
        <taxon>Bacillati</taxon>
        <taxon>Bacillota</taxon>
        <taxon>Bacilli</taxon>
        <taxon>Lactobacillales</taxon>
        <taxon>Lactobacillaceae</taxon>
        <taxon>Lacticaseibacillus</taxon>
    </lineage>
</organism>
<reference evidence="2 3" key="1">
    <citation type="journal article" date="2015" name="Genome Announc.">
        <title>Expanding the biotechnology potential of lactobacilli through comparative genomics of 213 strains and associated genera.</title>
        <authorList>
            <person name="Sun Z."/>
            <person name="Harris H.M."/>
            <person name="McCann A."/>
            <person name="Guo C."/>
            <person name="Argimon S."/>
            <person name="Zhang W."/>
            <person name="Yang X."/>
            <person name="Jeffery I.B."/>
            <person name="Cooney J.C."/>
            <person name="Kagawa T.F."/>
            <person name="Liu W."/>
            <person name="Song Y."/>
            <person name="Salvetti E."/>
            <person name="Wrobel A."/>
            <person name="Rasinkangas P."/>
            <person name="Parkhill J."/>
            <person name="Rea M.C."/>
            <person name="O'Sullivan O."/>
            <person name="Ritari J."/>
            <person name="Douillard F.P."/>
            <person name="Paul Ross R."/>
            <person name="Yang R."/>
            <person name="Briner A.E."/>
            <person name="Felis G.E."/>
            <person name="de Vos W.M."/>
            <person name="Barrangou R."/>
            <person name="Klaenhammer T.R."/>
            <person name="Caufield P.W."/>
            <person name="Cui Y."/>
            <person name="Zhang H."/>
            <person name="O'Toole P.W."/>
        </authorList>
    </citation>
    <scope>NUCLEOTIDE SEQUENCE [LARGE SCALE GENOMIC DNA]</scope>
    <source>
        <strain evidence="2 3">DSM 24301</strain>
    </source>
</reference>
<name>A0A0R2N453_9LACO</name>
<gene>
    <name evidence="2" type="ORF">IV56_GL000012</name>
</gene>
<evidence type="ECO:0000313" key="2">
    <source>
        <dbReference type="EMBL" id="KRO18861.1"/>
    </source>
</evidence>
<proteinExistence type="predicted"/>